<dbReference type="InterPro" id="IPR014710">
    <property type="entry name" value="RmlC-like_jellyroll"/>
</dbReference>
<dbReference type="Gene3D" id="2.60.120.10">
    <property type="entry name" value="Jelly Rolls"/>
    <property type="match status" value="1"/>
</dbReference>
<dbReference type="InterPro" id="IPR011712">
    <property type="entry name" value="Sig_transdc_His_kin_sub3_dim/P"/>
</dbReference>
<evidence type="ECO:0000256" key="2">
    <source>
        <dbReference type="ARBA" id="ARBA00012438"/>
    </source>
</evidence>
<evidence type="ECO:0000256" key="1">
    <source>
        <dbReference type="ARBA" id="ARBA00000085"/>
    </source>
</evidence>
<dbReference type="InterPro" id="IPR011051">
    <property type="entry name" value="RmlC_Cupin_sf"/>
</dbReference>
<evidence type="ECO:0000259" key="9">
    <source>
        <dbReference type="Pfam" id="PF02518"/>
    </source>
</evidence>
<dbReference type="PANTHER" id="PTHR24421">
    <property type="entry name" value="NITRATE/NITRITE SENSOR PROTEIN NARX-RELATED"/>
    <property type="match status" value="1"/>
</dbReference>
<accession>A0ABN2RUH9</accession>
<evidence type="ECO:0000256" key="4">
    <source>
        <dbReference type="ARBA" id="ARBA00022679"/>
    </source>
</evidence>
<dbReference type="Pfam" id="PF07730">
    <property type="entry name" value="HisKA_3"/>
    <property type="match status" value="1"/>
</dbReference>
<protein>
    <recommendedName>
        <fullName evidence="2">histidine kinase</fullName>
        <ecNumber evidence="2">2.7.13.3</ecNumber>
    </recommendedName>
</protein>
<name>A0ABN2RUH9_9ACTN</name>
<evidence type="ECO:0000259" key="10">
    <source>
        <dbReference type="Pfam" id="PF07730"/>
    </source>
</evidence>
<dbReference type="RefSeq" id="WP_344048014.1">
    <property type="nucleotide sequence ID" value="NZ_BAAAPB010000005.1"/>
</dbReference>
<dbReference type="InterPro" id="IPR036890">
    <property type="entry name" value="HATPase_C_sf"/>
</dbReference>
<evidence type="ECO:0000313" key="12">
    <source>
        <dbReference type="Proteomes" id="UP001500571"/>
    </source>
</evidence>
<feature type="domain" description="Signal transduction histidine kinase subgroup 3 dimerisation and phosphoacceptor" evidence="10">
    <location>
        <begin position="42"/>
        <end position="105"/>
    </location>
</feature>
<dbReference type="PANTHER" id="PTHR24421:SF10">
    <property type="entry name" value="NITRATE_NITRITE SENSOR PROTEIN NARQ"/>
    <property type="match status" value="1"/>
</dbReference>
<dbReference type="CDD" id="cd16917">
    <property type="entry name" value="HATPase_UhpB-NarQ-NarX-like"/>
    <property type="match status" value="1"/>
</dbReference>
<feature type="domain" description="Histidine kinase/HSP90-like ATPase" evidence="9">
    <location>
        <begin position="146"/>
        <end position="230"/>
    </location>
</feature>
<keyword evidence="12" id="KW-1185">Reference proteome</keyword>
<evidence type="ECO:0000256" key="6">
    <source>
        <dbReference type="ARBA" id="ARBA00022777"/>
    </source>
</evidence>
<dbReference type="InterPro" id="IPR003594">
    <property type="entry name" value="HATPase_dom"/>
</dbReference>
<sequence>MDVDEQQLAVALRDRDSAEARAVEMGRAGRQFIASADAATRKMTRDLHDGAQQRFVNCVIKLQLGLSSMDGDDPAAAREHIEGALSEAREGLAELRELAAGIHPALLVNRGLTSALEELARRVTIPVRLDCDVEGRLAGIVESSAYFFVSEAITNAVKHARASGIGVHVAARDSVLVIDIVDDGIGGVTLNAPSGSGLGGLAARVTALGGLLVVTSPPGEGTALHAELPLVVDEDHPRARPHVRPPSTSAPMDATVPSAAVRIQRAGEGPVIEGGSISGTILARFETASLAGELHSVPMPSGLHQVSGAHPVGVRELAHVHRGVVRVGPVTAPVELHPGDFAEYAADVPHVYEVVENDAQLTILMLRVGGEGPLP</sequence>
<dbReference type="Pfam" id="PF02518">
    <property type="entry name" value="HATPase_c"/>
    <property type="match status" value="1"/>
</dbReference>
<gene>
    <name evidence="11" type="ORF">GCM10009798_40310</name>
</gene>
<keyword evidence="3" id="KW-0597">Phosphoprotein</keyword>
<keyword evidence="7" id="KW-0067">ATP-binding</keyword>
<dbReference type="EMBL" id="BAAAPB010000005">
    <property type="protein sequence ID" value="GAA1975001.1"/>
    <property type="molecule type" value="Genomic_DNA"/>
</dbReference>
<dbReference type="SUPFAM" id="SSF51182">
    <property type="entry name" value="RmlC-like cupins"/>
    <property type="match status" value="1"/>
</dbReference>
<dbReference type="Proteomes" id="UP001500571">
    <property type="component" value="Unassembled WGS sequence"/>
</dbReference>
<evidence type="ECO:0000256" key="3">
    <source>
        <dbReference type="ARBA" id="ARBA00022553"/>
    </source>
</evidence>
<reference evidence="11 12" key="1">
    <citation type="journal article" date="2019" name="Int. J. Syst. Evol. Microbiol.">
        <title>The Global Catalogue of Microorganisms (GCM) 10K type strain sequencing project: providing services to taxonomists for standard genome sequencing and annotation.</title>
        <authorList>
            <consortium name="The Broad Institute Genomics Platform"/>
            <consortium name="The Broad Institute Genome Sequencing Center for Infectious Disease"/>
            <person name="Wu L."/>
            <person name="Ma J."/>
        </authorList>
    </citation>
    <scope>NUCLEOTIDE SEQUENCE [LARGE SCALE GENOMIC DNA]</scope>
    <source>
        <strain evidence="11 12">JCM 15309</strain>
    </source>
</reference>
<dbReference type="SUPFAM" id="SSF55874">
    <property type="entry name" value="ATPase domain of HSP90 chaperone/DNA topoisomerase II/histidine kinase"/>
    <property type="match status" value="1"/>
</dbReference>
<organism evidence="11 12">
    <name type="scientific">Nocardioides panacihumi</name>
    <dbReference type="NCBI Taxonomy" id="400774"/>
    <lineage>
        <taxon>Bacteria</taxon>
        <taxon>Bacillati</taxon>
        <taxon>Actinomycetota</taxon>
        <taxon>Actinomycetes</taxon>
        <taxon>Propionibacteriales</taxon>
        <taxon>Nocardioidaceae</taxon>
        <taxon>Nocardioides</taxon>
    </lineage>
</organism>
<keyword evidence="6" id="KW-0418">Kinase</keyword>
<comment type="caution">
    <text evidence="11">The sequence shown here is derived from an EMBL/GenBank/DDBJ whole genome shotgun (WGS) entry which is preliminary data.</text>
</comment>
<evidence type="ECO:0000313" key="11">
    <source>
        <dbReference type="EMBL" id="GAA1975001.1"/>
    </source>
</evidence>
<keyword evidence="5" id="KW-0547">Nucleotide-binding</keyword>
<comment type="catalytic activity">
    <reaction evidence="1">
        <text>ATP + protein L-histidine = ADP + protein N-phospho-L-histidine.</text>
        <dbReference type="EC" id="2.7.13.3"/>
    </reaction>
</comment>
<dbReference type="InterPro" id="IPR050482">
    <property type="entry name" value="Sensor_HK_TwoCompSys"/>
</dbReference>
<evidence type="ECO:0000256" key="8">
    <source>
        <dbReference type="ARBA" id="ARBA00023012"/>
    </source>
</evidence>
<evidence type="ECO:0000256" key="7">
    <source>
        <dbReference type="ARBA" id="ARBA00022840"/>
    </source>
</evidence>
<dbReference type="EC" id="2.7.13.3" evidence="2"/>
<proteinExistence type="predicted"/>
<evidence type="ECO:0000256" key="5">
    <source>
        <dbReference type="ARBA" id="ARBA00022741"/>
    </source>
</evidence>
<dbReference type="Gene3D" id="1.20.5.1930">
    <property type="match status" value="1"/>
</dbReference>
<keyword evidence="8" id="KW-0902">Two-component regulatory system</keyword>
<dbReference type="Gene3D" id="3.30.565.10">
    <property type="entry name" value="Histidine kinase-like ATPase, C-terminal domain"/>
    <property type="match status" value="1"/>
</dbReference>
<keyword evidence="4" id="KW-0808">Transferase</keyword>